<dbReference type="EMBL" id="BGZK01000146">
    <property type="protein sequence ID" value="GBP23002.1"/>
    <property type="molecule type" value="Genomic_DNA"/>
</dbReference>
<dbReference type="InterPro" id="IPR036179">
    <property type="entry name" value="Ig-like_dom_sf"/>
</dbReference>
<evidence type="ECO:0000256" key="3">
    <source>
        <dbReference type="ARBA" id="ARBA00022830"/>
    </source>
</evidence>
<comment type="subunit">
    <text evidence="8">Interacts with host IFNA1.</text>
</comment>
<sequence length="437" mass="49683">MSFARFKDKQPYPWSAAASSLIVYPEAANQTLYTRRATRQDAGRYSCRISNETHSHHHTILLDVVESAPDEPKIMFEPSDRWVDENASVRLYCEAFMSEPFCRYFKLRVSQVLCKSYLADARNELKWRRLLANDTDADLLPHQQEIKTVRDDSDEIMGAYLIVERMSPADYGSYVCVAHSNQRDVRAYVTLHYLSESGEEEGGEGAVPWRALVLGLAAGGALLASAWALHARLTPRLLLAARLAHARLTRSRQTSTALDKQYDVVVSWTDVDEALVRGVLAWRLRHHYGFRVLEHRLDTRPDNWHESLSEPAVRSRALVAVVSPQQYTPAQLHTALRQLRALPLPPIVVFLQDVPKLKTEAQVKDVWGERLVEAVRRARPLAWRSLDQPAFWTRLRLLLPLPPHPAPTTLSQAQQTQTEDNKMTANKSWSGSRDALV</sequence>
<evidence type="ECO:0000313" key="13">
    <source>
        <dbReference type="EMBL" id="GBP23002.1"/>
    </source>
</evidence>
<dbReference type="SUPFAM" id="SSF48726">
    <property type="entry name" value="Immunoglobulin"/>
    <property type="match status" value="2"/>
</dbReference>
<keyword evidence="5" id="KW-0325">Glycoprotein</keyword>
<keyword evidence="2" id="KW-0899">Viral immunoevasion</keyword>
<evidence type="ECO:0000256" key="10">
    <source>
        <dbReference type="ARBA" id="ARBA00045444"/>
    </source>
</evidence>
<evidence type="ECO:0000256" key="8">
    <source>
        <dbReference type="ARBA" id="ARBA00038761"/>
    </source>
</evidence>
<proteinExistence type="predicted"/>
<dbReference type="STRING" id="151549.A0A4C1U9E4"/>
<keyword evidence="14" id="KW-1185">Reference proteome</keyword>
<evidence type="ECO:0000256" key="4">
    <source>
        <dbReference type="ARBA" id="ARBA00023157"/>
    </source>
</evidence>
<dbReference type="InterPro" id="IPR003599">
    <property type="entry name" value="Ig_sub"/>
</dbReference>
<dbReference type="SMART" id="SM00409">
    <property type="entry name" value="IG"/>
    <property type="match status" value="1"/>
</dbReference>
<feature type="region of interest" description="Disordered" evidence="11">
    <location>
        <begin position="406"/>
        <end position="437"/>
    </location>
</feature>
<evidence type="ECO:0000256" key="1">
    <source>
        <dbReference type="ARBA" id="ARBA00022518"/>
    </source>
</evidence>
<dbReference type="InterPro" id="IPR013783">
    <property type="entry name" value="Ig-like_fold"/>
</dbReference>
<protein>
    <recommendedName>
        <fullName evidence="9">Soluble interferon alpha/beta receptor OPG204</fullName>
    </recommendedName>
</protein>
<dbReference type="PANTHER" id="PTHR11890">
    <property type="entry name" value="INTERLEUKIN-1 RECEPTOR FAMILY MEMBER"/>
    <property type="match status" value="1"/>
</dbReference>
<keyword evidence="2" id="KW-0945">Host-virus interaction</keyword>
<gene>
    <name evidence="13" type="ORF">EVAR_15676_1</name>
</gene>
<evidence type="ECO:0000256" key="9">
    <source>
        <dbReference type="ARBA" id="ARBA00041012"/>
    </source>
</evidence>
<dbReference type="InterPro" id="IPR007110">
    <property type="entry name" value="Ig-like_dom"/>
</dbReference>
<name>A0A4C1U9E4_EUMVA</name>
<dbReference type="SUPFAM" id="SSF52200">
    <property type="entry name" value="Toll/Interleukin receptor TIR domain"/>
    <property type="match status" value="1"/>
</dbReference>
<dbReference type="Proteomes" id="UP000299102">
    <property type="component" value="Unassembled WGS sequence"/>
</dbReference>
<evidence type="ECO:0000256" key="7">
    <source>
        <dbReference type="ARBA" id="ARBA00023319"/>
    </source>
</evidence>
<evidence type="ECO:0000259" key="12">
    <source>
        <dbReference type="PROSITE" id="PS50835"/>
    </source>
</evidence>
<dbReference type="PANTHER" id="PTHR11890:SF44">
    <property type="entry name" value="X-LINKED INTERLEUKIN-1 RECEPTOR ACCESSORY PROTEIN-LIKE 2"/>
    <property type="match status" value="1"/>
</dbReference>
<keyword evidence="3" id="KW-1114">Inhibition of host interferon signaling pathway by virus</keyword>
<comment type="function">
    <text evidence="10">Counteracts the antiviral effects of host IFN-alpha/beta and key IFN-inducible proteins involved in viral RNA degradation suxh as host OAS1. Acts as a soluble IFN-alpha receptor and thus inhibits the interaction between host IFN-alpha and its receptor.</text>
</comment>
<evidence type="ECO:0000256" key="11">
    <source>
        <dbReference type="SAM" id="MobiDB-lite"/>
    </source>
</evidence>
<evidence type="ECO:0000256" key="2">
    <source>
        <dbReference type="ARBA" id="ARBA00022632"/>
    </source>
</evidence>
<evidence type="ECO:0000256" key="5">
    <source>
        <dbReference type="ARBA" id="ARBA00023180"/>
    </source>
</evidence>
<dbReference type="OrthoDB" id="6019866at2759"/>
<dbReference type="Gene3D" id="3.40.50.10140">
    <property type="entry name" value="Toll/interleukin-1 receptor homology (TIR) domain"/>
    <property type="match status" value="1"/>
</dbReference>
<dbReference type="Gene3D" id="2.60.40.10">
    <property type="entry name" value="Immunoglobulins"/>
    <property type="match status" value="2"/>
</dbReference>
<feature type="compositionally biased region" description="Polar residues" evidence="11">
    <location>
        <begin position="411"/>
        <end position="431"/>
    </location>
</feature>
<dbReference type="InterPro" id="IPR035897">
    <property type="entry name" value="Toll_tir_struct_dom_sf"/>
</dbReference>
<evidence type="ECO:0000313" key="14">
    <source>
        <dbReference type="Proteomes" id="UP000299102"/>
    </source>
</evidence>
<dbReference type="PROSITE" id="PS50835">
    <property type="entry name" value="IG_LIKE"/>
    <property type="match status" value="1"/>
</dbReference>
<evidence type="ECO:0000256" key="6">
    <source>
        <dbReference type="ARBA" id="ARBA00023258"/>
    </source>
</evidence>
<dbReference type="GO" id="GO:0039502">
    <property type="term" value="P:symbiont-mediated suppression of host type I interferon-mediated signaling pathway"/>
    <property type="evidence" value="ECO:0007669"/>
    <property type="project" value="UniProtKB-KW"/>
</dbReference>
<keyword evidence="7" id="KW-0393">Immunoglobulin domain</keyword>
<dbReference type="AlphaFoldDB" id="A0A4C1U9E4"/>
<keyword evidence="1" id="KW-0244">Early protein</keyword>
<comment type="caution">
    <text evidence="13">The sequence shown here is derived from an EMBL/GenBank/DDBJ whole genome shotgun (WGS) entry which is preliminary data.</text>
</comment>
<keyword evidence="4" id="KW-1015">Disulfide bond</keyword>
<dbReference type="InterPro" id="IPR015621">
    <property type="entry name" value="IL-1_rcpt_fam"/>
</dbReference>
<keyword evidence="6" id="KW-0922">Interferon antiviral system evasion</keyword>
<keyword evidence="2" id="KW-1090">Inhibition of host innate immune response by virus</keyword>
<feature type="domain" description="Ig-like" evidence="12">
    <location>
        <begin position="72"/>
        <end position="186"/>
    </location>
</feature>
<organism evidence="13 14">
    <name type="scientific">Eumeta variegata</name>
    <name type="common">Bagworm moth</name>
    <name type="synonym">Eumeta japonica</name>
    <dbReference type="NCBI Taxonomy" id="151549"/>
    <lineage>
        <taxon>Eukaryota</taxon>
        <taxon>Metazoa</taxon>
        <taxon>Ecdysozoa</taxon>
        <taxon>Arthropoda</taxon>
        <taxon>Hexapoda</taxon>
        <taxon>Insecta</taxon>
        <taxon>Pterygota</taxon>
        <taxon>Neoptera</taxon>
        <taxon>Endopterygota</taxon>
        <taxon>Lepidoptera</taxon>
        <taxon>Glossata</taxon>
        <taxon>Ditrysia</taxon>
        <taxon>Tineoidea</taxon>
        <taxon>Psychidae</taxon>
        <taxon>Oiketicinae</taxon>
        <taxon>Eumeta</taxon>
    </lineage>
</organism>
<reference evidence="13 14" key="1">
    <citation type="journal article" date="2019" name="Commun. Biol.">
        <title>The bagworm genome reveals a unique fibroin gene that provides high tensile strength.</title>
        <authorList>
            <person name="Kono N."/>
            <person name="Nakamura H."/>
            <person name="Ohtoshi R."/>
            <person name="Tomita M."/>
            <person name="Numata K."/>
            <person name="Arakawa K."/>
        </authorList>
    </citation>
    <scope>NUCLEOTIDE SEQUENCE [LARGE SCALE GENOMIC DNA]</scope>
</reference>
<accession>A0A4C1U9E4</accession>